<protein>
    <submittedName>
        <fullName evidence="2">Uncharacterized protein</fullName>
    </submittedName>
</protein>
<dbReference type="EMBL" id="KZ857384">
    <property type="protein sequence ID" value="RDX54819.1"/>
    <property type="molecule type" value="Genomic_DNA"/>
</dbReference>
<evidence type="ECO:0000313" key="3">
    <source>
        <dbReference type="Proteomes" id="UP000256964"/>
    </source>
</evidence>
<gene>
    <name evidence="2" type="ORF">OH76DRAFT_1002467</name>
</gene>
<organism evidence="2 3">
    <name type="scientific">Lentinus brumalis</name>
    <dbReference type="NCBI Taxonomy" id="2498619"/>
    <lineage>
        <taxon>Eukaryota</taxon>
        <taxon>Fungi</taxon>
        <taxon>Dikarya</taxon>
        <taxon>Basidiomycota</taxon>
        <taxon>Agaricomycotina</taxon>
        <taxon>Agaricomycetes</taxon>
        <taxon>Polyporales</taxon>
        <taxon>Polyporaceae</taxon>
        <taxon>Lentinus</taxon>
    </lineage>
</organism>
<evidence type="ECO:0000256" key="1">
    <source>
        <dbReference type="SAM" id="MobiDB-lite"/>
    </source>
</evidence>
<proteinExistence type="predicted"/>
<keyword evidence="3" id="KW-1185">Reference proteome</keyword>
<accession>A0A371DQK7</accession>
<evidence type="ECO:0000313" key="2">
    <source>
        <dbReference type="EMBL" id="RDX54819.1"/>
    </source>
</evidence>
<name>A0A371DQK7_9APHY</name>
<feature type="region of interest" description="Disordered" evidence="1">
    <location>
        <begin position="155"/>
        <end position="178"/>
    </location>
</feature>
<sequence length="178" mass="19648">MPECGVRRSSSSCTGYSPPMVQKFVLSAGLASAFRRRSSIGAEPEVDDQTSMRQSAKLMNSRALYAHALPPLHGSIHYGATVHPSRRSCNRPATPTRSRRVPCVSREAWGRRTCANDRCRVMPPSGPSFPHQRHGHSTRITTAQRHQSFADITKADPMTGRRQLSARAQSGGRTYSME</sequence>
<feature type="compositionally biased region" description="Polar residues" evidence="1">
    <location>
        <begin position="166"/>
        <end position="178"/>
    </location>
</feature>
<dbReference type="Proteomes" id="UP000256964">
    <property type="component" value="Unassembled WGS sequence"/>
</dbReference>
<reference evidence="2 3" key="1">
    <citation type="journal article" date="2018" name="Biotechnol. Biofuels">
        <title>Integrative visual omics of the white-rot fungus Polyporus brumalis exposes the biotechnological potential of its oxidative enzymes for delignifying raw plant biomass.</title>
        <authorList>
            <person name="Miyauchi S."/>
            <person name="Rancon A."/>
            <person name="Drula E."/>
            <person name="Hage H."/>
            <person name="Chaduli D."/>
            <person name="Favel A."/>
            <person name="Grisel S."/>
            <person name="Henrissat B."/>
            <person name="Herpoel-Gimbert I."/>
            <person name="Ruiz-Duenas F.J."/>
            <person name="Chevret D."/>
            <person name="Hainaut M."/>
            <person name="Lin J."/>
            <person name="Wang M."/>
            <person name="Pangilinan J."/>
            <person name="Lipzen A."/>
            <person name="Lesage-Meessen L."/>
            <person name="Navarro D."/>
            <person name="Riley R."/>
            <person name="Grigoriev I.V."/>
            <person name="Zhou S."/>
            <person name="Raouche S."/>
            <person name="Rosso M.N."/>
        </authorList>
    </citation>
    <scope>NUCLEOTIDE SEQUENCE [LARGE SCALE GENOMIC DNA]</scope>
    <source>
        <strain evidence="2 3">BRFM 1820</strain>
    </source>
</reference>
<dbReference type="AlphaFoldDB" id="A0A371DQK7"/>